<proteinExistence type="predicted"/>
<dbReference type="STRING" id="29313.BHQ16_07210"/>
<organism evidence="1 2">
    <name type="scientific">Mycobacterium shimoidei</name>
    <dbReference type="NCBI Taxonomy" id="29313"/>
    <lineage>
        <taxon>Bacteria</taxon>
        <taxon>Bacillati</taxon>
        <taxon>Actinomycetota</taxon>
        <taxon>Actinomycetes</taxon>
        <taxon>Mycobacteriales</taxon>
        <taxon>Mycobacteriaceae</taxon>
        <taxon>Mycobacterium</taxon>
    </lineage>
</organism>
<dbReference type="Proteomes" id="UP000252015">
    <property type="component" value="Unassembled WGS sequence"/>
</dbReference>
<sequence>MTPADLVRSLDTDENVWARFGRHWDGLVLDPYAAELGMQRLRRYGHYTVSDGVATLMSNDAFVQPQDSNPLYIDRDRHFEPLTDAFAGEPLLAELITLLCVFADALDDVTHWTVKVHPFRVIASADGDGQPTPEGLHRDGVTLVTSLLINRCNAVGGESTVFDASGKHLLTTTLCEPGTLLLGDDRRTVHGVSPIQPLDASAPALRDVLVVTFAS</sequence>
<gene>
    <name evidence="1" type="ORF">MSP7336_00125</name>
</gene>
<dbReference type="Gene3D" id="2.60.120.620">
    <property type="entry name" value="q2cbj1_9rhob like domain"/>
    <property type="match status" value="1"/>
</dbReference>
<reference evidence="1 2" key="1">
    <citation type="submission" date="2018-05" db="EMBL/GenBank/DDBJ databases">
        <authorList>
            <consortium name="IHU Genomes"/>
        </authorList>
    </citation>
    <scope>NUCLEOTIDE SEQUENCE [LARGE SCALE GENOMIC DNA]</scope>
    <source>
        <strain evidence="1 2">P7336</strain>
    </source>
</reference>
<name>A0A1E3TIK2_MYCSH</name>
<dbReference type="EMBL" id="UEGW01000001">
    <property type="protein sequence ID" value="SRX91904.1"/>
    <property type="molecule type" value="Genomic_DNA"/>
</dbReference>
<evidence type="ECO:0000313" key="1">
    <source>
        <dbReference type="EMBL" id="SRX91904.1"/>
    </source>
</evidence>
<dbReference type="AlphaFoldDB" id="A0A1E3TIK2"/>
<dbReference type="InterPro" id="IPR018724">
    <property type="entry name" value="2OG-Fe_dioxygenase"/>
</dbReference>
<evidence type="ECO:0000313" key="2">
    <source>
        <dbReference type="Proteomes" id="UP000252015"/>
    </source>
</evidence>
<dbReference type="GO" id="GO:0051213">
    <property type="term" value="F:dioxygenase activity"/>
    <property type="evidence" value="ECO:0007669"/>
    <property type="project" value="InterPro"/>
</dbReference>
<accession>A0A1E3TIK2</accession>
<dbReference type="RefSeq" id="WP_069395408.1">
    <property type="nucleotide sequence ID" value="NZ_JACKUN010000014.1"/>
</dbReference>
<dbReference type="OrthoDB" id="6681382at2"/>
<keyword evidence="2" id="KW-1185">Reference proteome</keyword>
<dbReference type="Pfam" id="PF10014">
    <property type="entry name" value="2OG-Fe_Oxy_2"/>
    <property type="match status" value="1"/>
</dbReference>
<protein>
    <recommendedName>
        <fullName evidence="3">2OG-Fe dioxygenase family protein</fullName>
    </recommendedName>
</protein>
<evidence type="ECO:0008006" key="3">
    <source>
        <dbReference type="Google" id="ProtNLM"/>
    </source>
</evidence>